<feature type="compositionally biased region" description="Low complexity" evidence="1">
    <location>
        <begin position="67"/>
        <end position="88"/>
    </location>
</feature>
<dbReference type="EMBL" id="CP115450">
    <property type="protein sequence ID" value="WBP86333.1"/>
    <property type="molecule type" value="Genomic_DNA"/>
</dbReference>
<feature type="region of interest" description="Disordered" evidence="1">
    <location>
        <begin position="67"/>
        <end position="116"/>
    </location>
</feature>
<evidence type="ECO:0000313" key="2">
    <source>
        <dbReference type="EMBL" id="WBP86333.1"/>
    </source>
</evidence>
<proteinExistence type="predicted"/>
<evidence type="ECO:0000256" key="1">
    <source>
        <dbReference type="SAM" id="MobiDB-lite"/>
    </source>
</evidence>
<organism evidence="2 3">
    <name type="scientific">Kitasatospora cathayae</name>
    <dbReference type="NCBI Taxonomy" id="3004092"/>
    <lineage>
        <taxon>Bacteria</taxon>
        <taxon>Bacillati</taxon>
        <taxon>Actinomycetota</taxon>
        <taxon>Actinomycetes</taxon>
        <taxon>Kitasatosporales</taxon>
        <taxon>Streptomycetaceae</taxon>
        <taxon>Kitasatospora</taxon>
    </lineage>
</organism>
<dbReference type="Proteomes" id="UP001212821">
    <property type="component" value="Chromosome"/>
</dbReference>
<evidence type="ECO:0000313" key="3">
    <source>
        <dbReference type="Proteomes" id="UP001212821"/>
    </source>
</evidence>
<gene>
    <name evidence="2" type="ORF">O1G21_11090</name>
</gene>
<protein>
    <submittedName>
        <fullName evidence="2">Uncharacterized protein</fullName>
    </submittedName>
</protein>
<reference evidence="3" key="1">
    <citation type="submission" date="2022-12" db="EMBL/GenBank/DDBJ databases">
        <authorList>
            <person name="Mo P."/>
        </authorList>
    </citation>
    <scope>NUCLEOTIDE SEQUENCE [LARGE SCALE GENOMIC DNA]</scope>
    <source>
        <strain evidence="3">HUAS 3-15</strain>
    </source>
</reference>
<sequence>MKPALRYPLIWLGCTAVGVTAVALTVRVVIRPATAGVPAARSIPTTVVTVAPAPVATTATATPTPIAAASAAPAAPSDRATPAPAPTARKVSTGSVEPTAGRSQHPAADRGPSACSRDAVVRTYQATGGTATVAVDPSVVCLVSAVPASGYTMKVKQPGPASLVVDFSDGTQTSEISVTSS</sequence>
<name>A0ABY7Q0W0_9ACTN</name>
<keyword evidence="3" id="KW-1185">Reference proteome</keyword>
<dbReference type="RefSeq" id="WP_270142909.1">
    <property type="nucleotide sequence ID" value="NZ_CP115450.1"/>
</dbReference>
<accession>A0ABY7Q0W0</accession>